<feature type="compositionally biased region" description="Basic and acidic residues" evidence="1">
    <location>
        <begin position="638"/>
        <end position="653"/>
    </location>
</feature>
<protein>
    <submittedName>
        <fullName evidence="2">Uncharacterized protein</fullName>
    </submittedName>
</protein>
<accession>W2RMG3</accession>
<dbReference type="EMBL" id="KB822723">
    <property type="protein sequence ID" value="ETN37677.1"/>
    <property type="molecule type" value="Genomic_DNA"/>
</dbReference>
<evidence type="ECO:0000256" key="1">
    <source>
        <dbReference type="SAM" id="MobiDB-lite"/>
    </source>
</evidence>
<dbReference type="eggNOG" id="ENOG502QQSB">
    <property type="taxonomic scope" value="Eukaryota"/>
</dbReference>
<feature type="region of interest" description="Disordered" evidence="1">
    <location>
        <begin position="456"/>
        <end position="488"/>
    </location>
</feature>
<proteinExistence type="predicted"/>
<evidence type="ECO:0000313" key="2">
    <source>
        <dbReference type="EMBL" id="ETN37677.1"/>
    </source>
</evidence>
<gene>
    <name evidence="2" type="ORF">HMPREF1541_07300</name>
</gene>
<dbReference type="GO" id="GO:0005576">
    <property type="term" value="C:extracellular region"/>
    <property type="evidence" value="ECO:0007669"/>
    <property type="project" value="TreeGrafter"/>
</dbReference>
<evidence type="ECO:0000313" key="3">
    <source>
        <dbReference type="Proteomes" id="UP000030752"/>
    </source>
</evidence>
<name>W2RMG3_CYPE1</name>
<organism evidence="2 3">
    <name type="scientific">Cyphellophora europaea (strain CBS 101466)</name>
    <name type="common">Phialophora europaea</name>
    <dbReference type="NCBI Taxonomy" id="1220924"/>
    <lineage>
        <taxon>Eukaryota</taxon>
        <taxon>Fungi</taxon>
        <taxon>Dikarya</taxon>
        <taxon>Ascomycota</taxon>
        <taxon>Pezizomycotina</taxon>
        <taxon>Eurotiomycetes</taxon>
        <taxon>Chaetothyriomycetidae</taxon>
        <taxon>Chaetothyriales</taxon>
        <taxon>Cyphellophoraceae</taxon>
        <taxon>Cyphellophora</taxon>
    </lineage>
</organism>
<dbReference type="HOGENOM" id="CLU_395337_0_0_1"/>
<dbReference type="Proteomes" id="UP000030752">
    <property type="component" value="Unassembled WGS sequence"/>
</dbReference>
<dbReference type="InParanoid" id="W2RMG3"/>
<feature type="region of interest" description="Disordered" evidence="1">
    <location>
        <begin position="525"/>
        <end position="660"/>
    </location>
</feature>
<dbReference type="STRING" id="1220924.W2RMG3"/>
<feature type="compositionally biased region" description="Polar residues" evidence="1">
    <location>
        <begin position="525"/>
        <end position="535"/>
    </location>
</feature>
<dbReference type="OrthoDB" id="2099887at2759"/>
<dbReference type="AlphaFoldDB" id="W2RMG3"/>
<reference evidence="2 3" key="1">
    <citation type="submission" date="2013-03" db="EMBL/GenBank/DDBJ databases">
        <title>The Genome Sequence of Phialophora europaea CBS 101466.</title>
        <authorList>
            <consortium name="The Broad Institute Genomics Platform"/>
            <person name="Cuomo C."/>
            <person name="de Hoog S."/>
            <person name="Gorbushina A."/>
            <person name="Walker B."/>
            <person name="Young S.K."/>
            <person name="Zeng Q."/>
            <person name="Gargeya S."/>
            <person name="Fitzgerald M."/>
            <person name="Haas B."/>
            <person name="Abouelleil A."/>
            <person name="Allen A.W."/>
            <person name="Alvarado L."/>
            <person name="Arachchi H.M."/>
            <person name="Berlin A.M."/>
            <person name="Chapman S.B."/>
            <person name="Gainer-Dewar J."/>
            <person name="Goldberg J."/>
            <person name="Griggs A."/>
            <person name="Gujja S."/>
            <person name="Hansen M."/>
            <person name="Howarth C."/>
            <person name="Imamovic A."/>
            <person name="Ireland A."/>
            <person name="Larimer J."/>
            <person name="McCowan C."/>
            <person name="Murphy C."/>
            <person name="Pearson M."/>
            <person name="Poon T.W."/>
            <person name="Priest M."/>
            <person name="Roberts A."/>
            <person name="Saif S."/>
            <person name="Shea T."/>
            <person name="Sisk P."/>
            <person name="Sykes S."/>
            <person name="Wortman J."/>
            <person name="Nusbaum C."/>
            <person name="Birren B."/>
        </authorList>
    </citation>
    <scope>NUCLEOTIDE SEQUENCE [LARGE SCALE GENOMIC DNA]</scope>
    <source>
        <strain evidence="2 3">CBS 101466</strain>
    </source>
</reference>
<dbReference type="RefSeq" id="XP_008719846.1">
    <property type="nucleotide sequence ID" value="XM_008721624.1"/>
</dbReference>
<dbReference type="PANTHER" id="PTHR38787:SF3">
    <property type="entry name" value="REGULATORY P DOMAIN-CONTAINING PROTEIN"/>
    <property type="match status" value="1"/>
</dbReference>
<dbReference type="GeneID" id="19974639"/>
<dbReference type="InterPro" id="IPR027589">
    <property type="entry name" value="Choice_anch_B"/>
</dbReference>
<feature type="compositionally biased region" description="Low complexity" evidence="1">
    <location>
        <begin position="463"/>
        <end position="488"/>
    </location>
</feature>
<sequence length="697" mass="75401">MAAFTKEEYDSGEVMDKIMDNKLSQWKKAREDGKMDSTQYKSWASDAPIARCVDGTAVVEEGNPLETFQCKNMDLHDFKSHADLGSSEGEGSSSWGWVSKDGREFAAIGQFDGTAFAEISKEGKLIYLGRLPAQSVGSFWREIRVLGDYCIIGSEAVDHNVQIFDMKKLLTLDPEEPTIFSTTDDLTGLFSENIPIGRTHNVVINKELNYAVAVGAQPRNDTCASGLIFIDMSDPANPTSPGCASSDGYVHDAECVVYRGPDKRYQGRDICYGYNEDSVTIYDVTDKTGLNASSIISRTAYEGVAYTHQGAVLDPMNQEYLLIDDELDEMNEIEPAADGYAVTYIMDIRDLENPVVTGLYRQPVRSIDHNQYVFGDYVYQSNYGAGIRVLDISSIPKDNTGAGVYEAAFFDIYPEDDAIGGIIEFVGTWSHYAGYPSGNILVNTIERGAFVVKINKRDGPEPTSTTSKAETTKTTSKTATVSETTASTSTTKFITKTTDTTTAAETTGSVSTGHYWEDVSASVSVSTSGKPSKSVESPVAPSVTDAAEWEDDDVDCDNGEVDDDDCDEEDDSVADGSKPESSESKTWADYVPESTTLETIPAPKPTGESKPVKPTPGYETPSPVEEKPAPLEETPAPVEEKPVGHEAADEGVEKPAPVDVYKPTATGEKVAEYTGAASKGAFSTAFGVGFLGLALMW</sequence>
<dbReference type="NCBIfam" id="TIGR04312">
    <property type="entry name" value="choice_anch_B"/>
    <property type="match status" value="1"/>
</dbReference>
<keyword evidence="3" id="KW-1185">Reference proteome</keyword>
<feature type="compositionally biased region" description="Acidic residues" evidence="1">
    <location>
        <begin position="547"/>
        <end position="573"/>
    </location>
</feature>
<dbReference type="VEuPathDB" id="FungiDB:HMPREF1541_07300"/>
<dbReference type="PANTHER" id="PTHR38787">
    <property type="entry name" value="REGULATORY P DOMAIN-CONTAINING PROTEIN"/>
    <property type="match status" value="1"/>
</dbReference>